<organism evidence="2 3">
    <name type="scientific">Aquibaculum arenosum</name>
    <dbReference type="NCBI Taxonomy" id="3032591"/>
    <lineage>
        <taxon>Bacteria</taxon>
        <taxon>Pseudomonadati</taxon>
        <taxon>Pseudomonadota</taxon>
        <taxon>Alphaproteobacteria</taxon>
        <taxon>Rhodospirillales</taxon>
        <taxon>Rhodovibrionaceae</taxon>
        <taxon>Aquibaculum</taxon>
    </lineage>
</organism>
<dbReference type="EMBL" id="JARHUD010000017">
    <property type="protein sequence ID" value="MDF2097489.1"/>
    <property type="molecule type" value="Genomic_DNA"/>
</dbReference>
<sequence>MLHRLVSLTGRGLGAVMIGFVQVYRLCFSPLLPPSCRHFPTCSTYAIEAIRKHGPVTGFGLTTWRLLRCHPWGAWGYDPVPEVGLWNRARQRLFGRPNPTGSGLHSRHHPS</sequence>
<evidence type="ECO:0000313" key="2">
    <source>
        <dbReference type="EMBL" id="MDF2097489.1"/>
    </source>
</evidence>
<reference evidence="2 3" key="1">
    <citation type="submission" date="2023-03" db="EMBL/GenBank/DDBJ databases">
        <title>Fodinicurvata sp. CAU 1616 isolated from sea sendiment.</title>
        <authorList>
            <person name="Kim W."/>
        </authorList>
    </citation>
    <scope>NUCLEOTIDE SEQUENCE [LARGE SCALE GENOMIC DNA]</scope>
    <source>
        <strain evidence="2 3">CAU 1616</strain>
    </source>
</reference>
<dbReference type="PANTHER" id="PTHR33383:SF1">
    <property type="entry name" value="MEMBRANE PROTEIN INSERTION EFFICIENCY FACTOR-RELATED"/>
    <property type="match status" value="1"/>
</dbReference>
<keyword evidence="1" id="KW-1003">Cell membrane</keyword>
<comment type="caution">
    <text evidence="2">The sequence shown here is derived from an EMBL/GenBank/DDBJ whole genome shotgun (WGS) entry which is preliminary data.</text>
</comment>
<keyword evidence="3" id="KW-1185">Reference proteome</keyword>
<dbReference type="Pfam" id="PF01809">
    <property type="entry name" value="YidD"/>
    <property type="match status" value="1"/>
</dbReference>
<dbReference type="NCBIfam" id="TIGR00278">
    <property type="entry name" value="membrane protein insertion efficiency factor YidD"/>
    <property type="match status" value="1"/>
</dbReference>
<keyword evidence="1" id="KW-0472">Membrane</keyword>
<dbReference type="RefSeq" id="WP_275824317.1">
    <property type="nucleotide sequence ID" value="NZ_JARHUD010000017.1"/>
</dbReference>
<evidence type="ECO:0000256" key="1">
    <source>
        <dbReference type="HAMAP-Rule" id="MF_00386"/>
    </source>
</evidence>
<comment type="function">
    <text evidence="1">Could be involved in insertion of integral membrane proteins into the membrane.</text>
</comment>
<proteinExistence type="inferred from homology"/>
<comment type="similarity">
    <text evidence="1">Belongs to the UPF0161 family.</text>
</comment>
<dbReference type="SMART" id="SM01234">
    <property type="entry name" value="Haemolytic"/>
    <property type="match status" value="1"/>
</dbReference>
<comment type="subcellular location">
    <subcellularLocation>
        <location evidence="1">Cell membrane</location>
        <topology evidence="1">Peripheral membrane protein</topology>
        <orientation evidence="1">Cytoplasmic side</orientation>
    </subcellularLocation>
</comment>
<evidence type="ECO:0000313" key="3">
    <source>
        <dbReference type="Proteomes" id="UP001215503"/>
    </source>
</evidence>
<name>A0ABT5YR96_9PROT</name>
<dbReference type="Proteomes" id="UP001215503">
    <property type="component" value="Unassembled WGS sequence"/>
</dbReference>
<protein>
    <recommendedName>
        <fullName evidence="1">Putative membrane protein insertion efficiency factor</fullName>
    </recommendedName>
</protein>
<dbReference type="PANTHER" id="PTHR33383">
    <property type="entry name" value="MEMBRANE PROTEIN INSERTION EFFICIENCY FACTOR-RELATED"/>
    <property type="match status" value="1"/>
</dbReference>
<dbReference type="InterPro" id="IPR002696">
    <property type="entry name" value="Membr_insert_effic_factor_YidD"/>
</dbReference>
<dbReference type="HAMAP" id="MF_00386">
    <property type="entry name" value="UPF0161_YidD"/>
    <property type="match status" value="1"/>
</dbReference>
<accession>A0ABT5YR96</accession>
<gene>
    <name evidence="2" type="primary">yidD</name>
    <name evidence="2" type="ORF">P2G67_16055</name>
</gene>